<dbReference type="EC" id="1.13.11.54" evidence="9"/>
<sequence>MSELRVYTDTDSSAPVAVHTLGADIALALEPSGILFSRWSADRELGGDATQDDIIAAYRDSIDELTQRYGFKSVDVVSISPQHPDKDAMRNKFLSEHTHADYEVRFFVEGEGLFYIHVDGKVFAVRCTQGDLLSIPANMTHWFDMGPNPFFRCIRLFTTPEGWVANFTGSDIAQHYPALAN</sequence>
<keyword evidence="3 9" id="KW-0028">Amino-acid biosynthesis</keyword>
<dbReference type="InterPro" id="IPR004313">
    <property type="entry name" value="ARD"/>
</dbReference>
<keyword evidence="2 9" id="KW-0533">Nickel</keyword>
<organism evidence="10 11">
    <name type="scientific">Plasticicumulans acidivorans</name>
    <dbReference type="NCBI Taxonomy" id="886464"/>
    <lineage>
        <taxon>Bacteria</taxon>
        <taxon>Pseudomonadati</taxon>
        <taxon>Pseudomonadota</taxon>
        <taxon>Gammaproteobacteria</taxon>
        <taxon>Candidatus Competibacteraceae</taxon>
        <taxon>Plasticicumulans</taxon>
    </lineage>
</organism>
<feature type="binding site" evidence="9">
    <location>
        <position position="141"/>
    </location>
    <ligand>
        <name>Ni(2+)</name>
        <dbReference type="ChEBI" id="CHEBI:49786"/>
    </ligand>
</feature>
<comment type="subunit">
    <text evidence="9">Monomer.</text>
</comment>
<dbReference type="GO" id="GO:0010309">
    <property type="term" value="F:acireductone dioxygenase [iron(II)-requiring] activity"/>
    <property type="evidence" value="ECO:0007669"/>
    <property type="project" value="UniProtKB-UniRule"/>
</dbReference>
<evidence type="ECO:0000256" key="2">
    <source>
        <dbReference type="ARBA" id="ARBA00022596"/>
    </source>
</evidence>
<dbReference type="EC" id="1.13.11.53" evidence="9"/>
<dbReference type="OrthoDB" id="9795636at2"/>
<name>A0A317MZU1_9GAMM</name>
<dbReference type="GO" id="GO:0010308">
    <property type="term" value="F:acireductone dioxygenase (Ni2+-requiring) activity"/>
    <property type="evidence" value="ECO:0007669"/>
    <property type="project" value="UniProtKB-UniRule"/>
</dbReference>
<dbReference type="GO" id="GO:0016151">
    <property type="term" value="F:nickel cation binding"/>
    <property type="evidence" value="ECO:0007669"/>
    <property type="project" value="UniProtKB-UniRule"/>
</dbReference>
<comment type="catalytic activity">
    <reaction evidence="1 9">
        <text>1,2-dihydroxy-5-(methylsulfanyl)pent-1-en-3-one + O2 = 4-methylsulfanyl-2-oxobutanoate + formate + 2 H(+)</text>
        <dbReference type="Rhea" id="RHEA:24504"/>
        <dbReference type="ChEBI" id="CHEBI:15378"/>
        <dbReference type="ChEBI" id="CHEBI:15379"/>
        <dbReference type="ChEBI" id="CHEBI:15740"/>
        <dbReference type="ChEBI" id="CHEBI:16723"/>
        <dbReference type="ChEBI" id="CHEBI:49252"/>
        <dbReference type="EC" id="1.13.11.54"/>
    </reaction>
</comment>
<evidence type="ECO:0000256" key="1">
    <source>
        <dbReference type="ARBA" id="ARBA00000428"/>
    </source>
</evidence>
<feature type="binding site" evidence="9">
    <location>
        <position position="97"/>
    </location>
    <ligand>
        <name>Fe(2+)</name>
        <dbReference type="ChEBI" id="CHEBI:29033"/>
    </ligand>
</feature>
<comment type="pathway">
    <text evidence="9">Amino-acid biosynthesis; L-methionine biosynthesis via salvage pathway; L-methionine from S-methyl-5-thio-alpha-D-ribose 1-phosphate: step 5/6.</text>
</comment>
<comment type="caution">
    <text evidence="10">The sequence shown here is derived from an EMBL/GenBank/DDBJ whole genome shotgun (WGS) entry which is preliminary data.</text>
</comment>
<keyword evidence="6 9" id="KW-0560">Oxidoreductase</keyword>
<protein>
    <recommendedName>
        <fullName evidence="9">Acireductone dioxygenase</fullName>
    </recommendedName>
    <alternativeName>
        <fullName evidence="9">1,2-dihydroxy-3-keto-5-methylthiopentene dioxygenase</fullName>
        <shortName evidence="9">DHK-MTPene dioxygenase</shortName>
    </alternativeName>
    <alternativeName>
        <fullName evidence="9">Acireductone dioxygenase (Fe(2+)-requiring)</fullName>
        <shortName evidence="9">ARD'</shortName>
        <shortName evidence="9">Fe-ARD</shortName>
        <ecNumber evidence="9">1.13.11.54</ecNumber>
    </alternativeName>
    <alternativeName>
        <fullName evidence="9">Acireductone dioxygenase (Ni(2+)-requiring)</fullName>
        <shortName evidence="9">ARD</shortName>
        <shortName evidence="9">Ni-ARD</shortName>
        <ecNumber evidence="9">1.13.11.53</ecNumber>
    </alternativeName>
</protein>
<evidence type="ECO:0000256" key="4">
    <source>
        <dbReference type="ARBA" id="ARBA00022723"/>
    </source>
</evidence>
<keyword evidence="8 9" id="KW-0486">Methionine biosynthesis</keyword>
<feature type="binding site" evidence="9">
    <location>
        <position position="97"/>
    </location>
    <ligand>
        <name>Ni(2+)</name>
        <dbReference type="ChEBI" id="CHEBI:49786"/>
    </ligand>
</feature>
<feature type="binding site" evidence="9">
    <location>
        <position position="141"/>
    </location>
    <ligand>
        <name>Fe(2+)</name>
        <dbReference type="ChEBI" id="CHEBI:29033"/>
    </ligand>
</feature>
<feature type="binding site" evidence="9">
    <location>
        <position position="99"/>
    </location>
    <ligand>
        <name>Fe(2+)</name>
        <dbReference type="ChEBI" id="CHEBI:29033"/>
    </ligand>
</feature>
<evidence type="ECO:0000256" key="7">
    <source>
        <dbReference type="ARBA" id="ARBA00023004"/>
    </source>
</evidence>
<feature type="binding site" evidence="9">
    <location>
        <position position="103"/>
    </location>
    <ligand>
        <name>Ni(2+)</name>
        <dbReference type="ChEBI" id="CHEBI:49786"/>
    </ligand>
</feature>
<dbReference type="GO" id="GO:0005506">
    <property type="term" value="F:iron ion binding"/>
    <property type="evidence" value="ECO:0007669"/>
    <property type="project" value="UniProtKB-UniRule"/>
</dbReference>
<dbReference type="Pfam" id="PF03079">
    <property type="entry name" value="ARD"/>
    <property type="match status" value="1"/>
</dbReference>
<keyword evidence="7 9" id="KW-0408">Iron</keyword>
<dbReference type="InterPro" id="IPR023956">
    <property type="entry name" value="ARD_bac"/>
</dbReference>
<keyword evidence="5 9" id="KW-0223">Dioxygenase</keyword>
<evidence type="ECO:0000313" key="10">
    <source>
        <dbReference type="EMBL" id="PWV65765.1"/>
    </source>
</evidence>
<dbReference type="HAMAP" id="MF_01682">
    <property type="entry name" value="Salvage_MtnD"/>
    <property type="match status" value="1"/>
</dbReference>
<dbReference type="InterPro" id="IPR014710">
    <property type="entry name" value="RmlC-like_jellyroll"/>
</dbReference>
<comment type="function">
    <text evidence="9">Catalyzes 2 different reactions between oxygene and the acireductone 1,2-dihydroxy-3-keto-5-methylthiopentene (DHK-MTPene) depending upon the metal bound in the active site. Fe-containing acireductone dioxygenase (Fe-ARD) produces formate and 2-keto-4-methylthiobutyrate (KMTB), the alpha-ketoacid precursor of methionine in the methionine recycle pathway. Ni-containing acireductone dioxygenase (Ni-ARD) produces methylthiopropionate, carbon monoxide and formate, and does not lie on the methionine recycle pathway.</text>
</comment>
<dbReference type="GO" id="GO:0019284">
    <property type="term" value="P:L-methionine salvage from S-adenosylmethionine"/>
    <property type="evidence" value="ECO:0007669"/>
    <property type="project" value="InterPro"/>
</dbReference>
<comment type="catalytic activity">
    <reaction evidence="9">
        <text>1,2-dihydroxy-5-(methylsulfanyl)pent-1-en-3-one + O2 = 3-(methylsulfanyl)propanoate + CO + formate + 2 H(+)</text>
        <dbReference type="Rhea" id="RHEA:14161"/>
        <dbReference type="ChEBI" id="CHEBI:15378"/>
        <dbReference type="ChEBI" id="CHEBI:15379"/>
        <dbReference type="ChEBI" id="CHEBI:15740"/>
        <dbReference type="ChEBI" id="CHEBI:17245"/>
        <dbReference type="ChEBI" id="CHEBI:49016"/>
        <dbReference type="ChEBI" id="CHEBI:49252"/>
        <dbReference type="EC" id="1.13.11.53"/>
    </reaction>
</comment>
<comment type="cofactor">
    <cofactor evidence="9">
        <name>Ni(2+)</name>
        <dbReference type="ChEBI" id="CHEBI:49786"/>
    </cofactor>
    <text evidence="9">Binds 1 nickel ion per monomer.</text>
</comment>
<dbReference type="Gene3D" id="2.60.120.10">
    <property type="entry name" value="Jelly Rolls"/>
    <property type="match status" value="1"/>
</dbReference>
<evidence type="ECO:0000256" key="9">
    <source>
        <dbReference type="HAMAP-Rule" id="MF_01682"/>
    </source>
</evidence>
<dbReference type="SUPFAM" id="SSF51182">
    <property type="entry name" value="RmlC-like cupins"/>
    <property type="match status" value="1"/>
</dbReference>
<comment type="caution">
    <text evidence="9">Lacks conserved residue(s) required for the propagation of feature annotation.</text>
</comment>
<reference evidence="10 11" key="1">
    <citation type="submission" date="2018-05" db="EMBL/GenBank/DDBJ databases">
        <title>Genomic Encyclopedia of Type Strains, Phase IV (KMG-IV): sequencing the most valuable type-strain genomes for metagenomic binning, comparative biology and taxonomic classification.</title>
        <authorList>
            <person name="Goeker M."/>
        </authorList>
    </citation>
    <scope>NUCLEOTIDE SEQUENCE [LARGE SCALE GENOMIC DNA]</scope>
    <source>
        <strain evidence="10 11">DSM 23606</strain>
    </source>
</reference>
<evidence type="ECO:0000256" key="8">
    <source>
        <dbReference type="ARBA" id="ARBA00023167"/>
    </source>
</evidence>
<keyword evidence="11" id="KW-1185">Reference proteome</keyword>
<dbReference type="RefSeq" id="WP_110016759.1">
    <property type="nucleotide sequence ID" value="NZ_QGTJ01000001.1"/>
</dbReference>
<dbReference type="PANTHER" id="PTHR23418:SF0">
    <property type="entry name" value="ACIREDUCTONE DIOXYGENASE"/>
    <property type="match status" value="1"/>
</dbReference>
<feature type="site" description="Important to generate the dianion" evidence="9">
    <location>
        <position position="105"/>
    </location>
</feature>
<dbReference type="AlphaFoldDB" id="A0A317MZU1"/>
<comment type="cofactor">
    <cofactor evidence="9">
        <name>Fe(2+)</name>
        <dbReference type="ChEBI" id="CHEBI:29033"/>
    </cofactor>
    <text evidence="9">Binds 1 Fe(2+) cation per monomer.</text>
</comment>
<gene>
    <name evidence="9" type="primary">mtnD</name>
    <name evidence="10" type="ORF">C7443_101250</name>
</gene>
<dbReference type="PANTHER" id="PTHR23418">
    <property type="entry name" value="ACIREDUCTONE DIOXYGENASE"/>
    <property type="match status" value="1"/>
</dbReference>
<dbReference type="GO" id="GO:0019509">
    <property type="term" value="P:L-methionine salvage from methylthioadenosine"/>
    <property type="evidence" value="ECO:0007669"/>
    <property type="project" value="UniProtKB-UniRule"/>
</dbReference>
<dbReference type="CDD" id="cd02232">
    <property type="entry name" value="cupin_ARD"/>
    <property type="match status" value="1"/>
</dbReference>
<evidence type="ECO:0000256" key="5">
    <source>
        <dbReference type="ARBA" id="ARBA00022964"/>
    </source>
</evidence>
<dbReference type="UniPathway" id="UPA00904">
    <property type="reaction ID" value="UER00878"/>
</dbReference>
<feature type="site" description="May play a role in metal incorporation in vivo" evidence="9">
    <location>
        <position position="96"/>
    </location>
</feature>
<dbReference type="InterPro" id="IPR011051">
    <property type="entry name" value="RmlC_Cupin_sf"/>
</dbReference>
<evidence type="ECO:0000256" key="6">
    <source>
        <dbReference type="ARBA" id="ARBA00023002"/>
    </source>
</evidence>
<dbReference type="EMBL" id="QGTJ01000001">
    <property type="protein sequence ID" value="PWV65765.1"/>
    <property type="molecule type" value="Genomic_DNA"/>
</dbReference>
<accession>A0A317MZU1</accession>
<dbReference type="Proteomes" id="UP000246569">
    <property type="component" value="Unassembled WGS sequence"/>
</dbReference>
<feature type="binding site" evidence="9">
    <location>
        <position position="103"/>
    </location>
    <ligand>
        <name>Fe(2+)</name>
        <dbReference type="ChEBI" id="CHEBI:29033"/>
    </ligand>
</feature>
<evidence type="ECO:0000256" key="3">
    <source>
        <dbReference type="ARBA" id="ARBA00022605"/>
    </source>
</evidence>
<feature type="binding site" evidence="9">
    <location>
        <position position="99"/>
    </location>
    <ligand>
        <name>Ni(2+)</name>
        <dbReference type="ChEBI" id="CHEBI:49786"/>
    </ligand>
</feature>
<evidence type="ECO:0000313" key="11">
    <source>
        <dbReference type="Proteomes" id="UP000246569"/>
    </source>
</evidence>
<comment type="similarity">
    <text evidence="9">Belongs to the acireductone dioxygenase (ARD) family.</text>
</comment>
<keyword evidence="4 9" id="KW-0479">Metal-binding</keyword>
<proteinExistence type="inferred from homology"/>